<dbReference type="Gene3D" id="1.10.1660.10">
    <property type="match status" value="1"/>
</dbReference>
<dbReference type="RefSeq" id="WP_118378834.1">
    <property type="nucleotide sequence ID" value="NZ_JAERWG010000011.1"/>
</dbReference>
<evidence type="ECO:0000313" key="2">
    <source>
        <dbReference type="EMBL" id="TCE46324.1"/>
    </source>
</evidence>
<feature type="domain" description="Helix-turn-helix" evidence="1">
    <location>
        <begin position="4"/>
        <end position="54"/>
    </location>
</feature>
<dbReference type="InterPro" id="IPR041657">
    <property type="entry name" value="HTH_17"/>
</dbReference>
<comment type="caution">
    <text evidence="2">The sequence shown here is derived from an EMBL/GenBank/DDBJ whole genome shotgun (WGS) entry which is preliminary data.</text>
</comment>
<dbReference type="EMBL" id="SHQV01000004">
    <property type="protein sequence ID" value="TCE46324.1"/>
    <property type="molecule type" value="Genomic_DNA"/>
</dbReference>
<proteinExistence type="predicted"/>
<accession>A0AB74HDS6</accession>
<dbReference type="InterPro" id="IPR009061">
    <property type="entry name" value="DNA-bd_dom_put_sf"/>
</dbReference>
<dbReference type="SUPFAM" id="SSF46955">
    <property type="entry name" value="Putative DNA-binding domain"/>
    <property type="match status" value="1"/>
</dbReference>
<dbReference type="Proteomes" id="UP000293319">
    <property type="component" value="Unassembled WGS sequence"/>
</dbReference>
<sequence>MGRYMTTAEVAELLNMKTDTVRKWRQTAGLGPKWTRWPGSRVIRYERADVERWRHAGEEG</sequence>
<dbReference type="AlphaFoldDB" id="A0AB74HDS6"/>
<evidence type="ECO:0000313" key="3">
    <source>
        <dbReference type="Proteomes" id="UP000293319"/>
    </source>
</evidence>
<name>A0AB74HDS6_BIFLL</name>
<organism evidence="2 3">
    <name type="scientific">Bifidobacterium longum subsp. longum</name>
    <dbReference type="NCBI Taxonomy" id="1679"/>
    <lineage>
        <taxon>Bacteria</taxon>
        <taxon>Bacillati</taxon>
        <taxon>Actinomycetota</taxon>
        <taxon>Actinomycetes</taxon>
        <taxon>Bifidobacteriales</taxon>
        <taxon>Bifidobacteriaceae</taxon>
        <taxon>Bifidobacterium</taxon>
    </lineage>
</organism>
<evidence type="ECO:0000259" key="1">
    <source>
        <dbReference type="Pfam" id="PF12728"/>
    </source>
</evidence>
<reference evidence="2 3" key="1">
    <citation type="journal article" date="2018" name="Sci. Rep.">
        <title>Genomic diversity and distribution of Bifidobacterium longum subsp. longum across the human lifespan.</title>
        <authorList>
            <person name="Odamaki T."/>
            <person name="Bottacini F."/>
            <person name="Kato K."/>
            <person name="Mitsuyama E."/>
            <person name="Yoshida K."/>
            <person name="Horigome A."/>
            <person name="Xiao J.Z."/>
            <person name="van Sinderen D."/>
        </authorList>
    </citation>
    <scope>NUCLEOTIDE SEQUENCE [LARGE SCALE GENOMIC DNA]</scope>
    <source>
        <strain evidence="2 3">MCC10044</strain>
    </source>
</reference>
<gene>
    <name evidence="2" type="ORF">MCC10044_0245</name>
</gene>
<dbReference type="Pfam" id="PF12728">
    <property type="entry name" value="HTH_17"/>
    <property type="match status" value="1"/>
</dbReference>
<protein>
    <submittedName>
        <fullName evidence="2">Transcriptional regulator</fullName>
    </submittedName>
</protein>